<protein>
    <submittedName>
        <fullName evidence="2">Uncharacterized protein</fullName>
    </submittedName>
</protein>
<organism evidence="2 3">
    <name type="scientific">Streptomyces tsukubensis (strain DSM 42081 / NBRC 108919 / NRRL 18488 / 9993)</name>
    <dbReference type="NCBI Taxonomy" id="1114943"/>
    <lineage>
        <taxon>Bacteria</taxon>
        <taxon>Bacillati</taxon>
        <taxon>Actinomycetota</taxon>
        <taxon>Actinomycetes</taxon>
        <taxon>Kitasatosporales</taxon>
        <taxon>Streptomycetaceae</taxon>
        <taxon>Streptomyces</taxon>
    </lineage>
</organism>
<dbReference type="EMBL" id="CP029159">
    <property type="protein sequence ID" value="QKM69687.1"/>
    <property type="molecule type" value="Genomic_DNA"/>
</dbReference>
<evidence type="ECO:0000313" key="3">
    <source>
        <dbReference type="Proteomes" id="UP000005940"/>
    </source>
</evidence>
<accession>I2MYQ4</accession>
<evidence type="ECO:0000313" key="2">
    <source>
        <dbReference type="EMBL" id="QKM69687.1"/>
    </source>
</evidence>
<dbReference type="Proteomes" id="UP000005940">
    <property type="component" value="Chromosome"/>
</dbReference>
<sequence>MGTAEASATGSDQGSLLLRDDEGQAVTAEELVVKVLSNDAVNLADGTGMPLAQAQEDGDVQITVESGPGSGTAKVEDGAILYTSNPDYEGQDVIHYRVTFKGAKEPMTASAELRISVRPGEK</sequence>
<name>I2MYQ4_STRT9</name>
<proteinExistence type="predicted"/>
<dbReference type="AlphaFoldDB" id="I2MYQ4"/>
<gene>
    <name evidence="2" type="ORF">STSU_023490</name>
</gene>
<keyword evidence="3" id="KW-1185">Reference proteome</keyword>
<reference evidence="2 3" key="1">
    <citation type="journal article" date="2012" name="J. Bacteriol.">
        <title>Draft genome of Streptomyces tsukubaensis NRRL 18488, the producer of the clinically important immunosuppressant tacrolimus (FK506).</title>
        <authorList>
            <person name="Barreiro C."/>
            <person name="Prieto C."/>
            <person name="Sola-Landa A."/>
            <person name="Solera E."/>
            <person name="Martinez-Castro M."/>
            <person name="Perez-Redondo R."/>
            <person name="Garcia-Estrada C."/>
            <person name="Aparicio J.F."/>
            <person name="Fernandez-Martinez L.T."/>
            <person name="Santos-Aberturas J."/>
            <person name="Salehi-Najafabadi Z."/>
            <person name="Rodriguez-Garcia A."/>
            <person name="Tauch A."/>
            <person name="Martin J.F."/>
        </authorList>
    </citation>
    <scope>NUCLEOTIDE SEQUENCE [LARGE SCALE GENOMIC DNA]</scope>
    <source>
        <strain evidence="3">DSM 42081 / NBRC 108919 / NRRL 18488 / 9993</strain>
    </source>
</reference>
<dbReference type="Gene3D" id="2.60.40.3440">
    <property type="match status" value="1"/>
</dbReference>
<dbReference type="RefSeq" id="WP_006349129.1">
    <property type="nucleotide sequence ID" value="NZ_CP029159.1"/>
</dbReference>
<feature type="compositionally biased region" description="Polar residues" evidence="1">
    <location>
        <begin position="1"/>
        <end position="14"/>
    </location>
</feature>
<dbReference type="Pfam" id="PF17963">
    <property type="entry name" value="Big_9"/>
    <property type="match status" value="1"/>
</dbReference>
<evidence type="ECO:0000256" key="1">
    <source>
        <dbReference type="SAM" id="MobiDB-lite"/>
    </source>
</evidence>
<feature type="region of interest" description="Disordered" evidence="1">
    <location>
        <begin position="1"/>
        <end position="21"/>
    </location>
</feature>